<dbReference type="Pfam" id="PF01779">
    <property type="entry name" value="Ribosomal_L29e"/>
    <property type="match status" value="1"/>
</dbReference>
<dbReference type="PANTHER" id="PTHR48077:SF4">
    <property type="entry name" value="TRYPTOPHAN SYNTHASE"/>
    <property type="match status" value="1"/>
</dbReference>
<feature type="compositionally biased region" description="Basic residues" evidence="6">
    <location>
        <begin position="279"/>
        <end position="293"/>
    </location>
</feature>
<proteinExistence type="inferred from homology"/>
<accession>A0A8T0JQC0</accession>
<dbReference type="GO" id="GO:0006412">
    <property type="term" value="P:translation"/>
    <property type="evidence" value="ECO:0007669"/>
    <property type="project" value="InterPro"/>
</dbReference>
<comment type="caution">
    <text evidence="7">The sequence shown here is derived from an EMBL/GenBank/DDBJ whole genome shotgun (WGS) entry which is preliminary data.</text>
</comment>
<dbReference type="InterPro" id="IPR023026">
    <property type="entry name" value="Trp_synth_beta/beta-like"/>
</dbReference>
<dbReference type="AlphaFoldDB" id="A0A8T0JQC0"/>
<keyword evidence="4" id="KW-0689">Ribosomal protein</keyword>
<reference evidence="7 8" key="1">
    <citation type="submission" date="2020-05" db="EMBL/GenBank/DDBJ databases">
        <title>Vigna angularis (adzuki bean) Var. LongXiaoDou No. 4 denovo assembly.</title>
        <authorList>
            <person name="Xiang H."/>
        </authorList>
    </citation>
    <scope>NUCLEOTIDE SEQUENCE [LARGE SCALE GENOMIC DNA]</scope>
    <source>
        <tissue evidence="7">Leaf</tissue>
    </source>
</reference>
<dbReference type="GO" id="GO:0005737">
    <property type="term" value="C:cytoplasm"/>
    <property type="evidence" value="ECO:0007669"/>
    <property type="project" value="TreeGrafter"/>
</dbReference>
<dbReference type="InterPro" id="IPR036052">
    <property type="entry name" value="TrpB-like_PALP_sf"/>
</dbReference>
<dbReference type="GO" id="GO:0003735">
    <property type="term" value="F:structural constituent of ribosome"/>
    <property type="evidence" value="ECO:0007669"/>
    <property type="project" value="InterPro"/>
</dbReference>
<evidence type="ECO:0000313" key="7">
    <source>
        <dbReference type="EMBL" id="KAG2376805.1"/>
    </source>
</evidence>
<dbReference type="InterPro" id="IPR002673">
    <property type="entry name" value="Ribosomal_eL29"/>
</dbReference>
<dbReference type="Gene3D" id="6.10.140.1730">
    <property type="match status" value="1"/>
</dbReference>
<dbReference type="Proteomes" id="UP000743370">
    <property type="component" value="Unassembled WGS sequence"/>
</dbReference>
<keyword evidence="3" id="KW-0663">Pyridoxal phosphate</keyword>
<evidence type="ECO:0000256" key="4">
    <source>
        <dbReference type="ARBA" id="ARBA00022980"/>
    </source>
</evidence>
<evidence type="ECO:0000256" key="1">
    <source>
        <dbReference type="ARBA" id="ARBA00001933"/>
    </source>
</evidence>
<feature type="region of interest" description="Disordered" evidence="6">
    <location>
        <begin position="279"/>
        <end position="304"/>
    </location>
</feature>
<evidence type="ECO:0000256" key="6">
    <source>
        <dbReference type="SAM" id="MobiDB-lite"/>
    </source>
</evidence>
<organism evidence="7 8">
    <name type="scientific">Phaseolus angularis</name>
    <name type="common">Azuki bean</name>
    <name type="synonym">Vigna angularis</name>
    <dbReference type="NCBI Taxonomy" id="3914"/>
    <lineage>
        <taxon>Eukaryota</taxon>
        <taxon>Viridiplantae</taxon>
        <taxon>Streptophyta</taxon>
        <taxon>Embryophyta</taxon>
        <taxon>Tracheophyta</taxon>
        <taxon>Spermatophyta</taxon>
        <taxon>Magnoliopsida</taxon>
        <taxon>eudicotyledons</taxon>
        <taxon>Gunneridae</taxon>
        <taxon>Pentapetalae</taxon>
        <taxon>rosids</taxon>
        <taxon>fabids</taxon>
        <taxon>Fabales</taxon>
        <taxon>Fabaceae</taxon>
        <taxon>Papilionoideae</taxon>
        <taxon>50 kb inversion clade</taxon>
        <taxon>NPAAA clade</taxon>
        <taxon>indigoferoid/millettioid clade</taxon>
        <taxon>Phaseoleae</taxon>
        <taxon>Vigna</taxon>
    </lineage>
</organism>
<dbReference type="PANTHER" id="PTHR48077">
    <property type="entry name" value="TRYPTOPHAN SYNTHASE-RELATED"/>
    <property type="match status" value="1"/>
</dbReference>
<sequence>MSSAVAPSSKSLKSSPGTLSVGGLVMLFLPPGTHKRKMPRGTMAAAKRLSLPEIEELQLSTTVTVEKSVEFPATLSKNPSDTMASAWEKSRSLVSVAYPAERIGQLFRRMDALRCWVGDLENKYHLTGSTVGPHPLSSMVREFQSVIGKKTRMQALEKWGGKPDVLVACVGTISNALGMFHEFVGDDNVRLIGVEGGGLGLDSGKHSSTLTKGEVGVYHGAISYLLQDEHGQIIHPHSIVASGEFVLLLDSWWVHGVVEFGASFVIVSDSAHNQSYKAHKNGIKKPNRHRHTSTKGMDPKFLRN</sequence>
<evidence type="ECO:0000256" key="2">
    <source>
        <dbReference type="ARBA" id="ARBA00010247"/>
    </source>
</evidence>
<gene>
    <name evidence="7" type="ORF">HKW66_Vig0173780</name>
</gene>
<evidence type="ECO:0000256" key="5">
    <source>
        <dbReference type="ARBA" id="ARBA00023274"/>
    </source>
</evidence>
<keyword evidence="5" id="KW-0687">Ribonucleoprotein</keyword>
<comment type="cofactor">
    <cofactor evidence="1">
        <name>pyridoxal 5'-phosphate</name>
        <dbReference type="ChEBI" id="CHEBI:597326"/>
    </cofactor>
</comment>
<protein>
    <submittedName>
        <fullName evidence="7">Tryptophan synthase beta chain 2</fullName>
    </submittedName>
</protein>
<dbReference type="GO" id="GO:1990904">
    <property type="term" value="C:ribonucleoprotein complex"/>
    <property type="evidence" value="ECO:0007669"/>
    <property type="project" value="UniProtKB-KW"/>
</dbReference>
<dbReference type="Gene3D" id="3.40.50.1100">
    <property type="match status" value="2"/>
</dbReference>
<dbReference type="GO" id="GO:0005840">
    <property type="term" value="C:ribosome"/>
    <property type="evidence" value="ECO:0007669"/>
    <property type="project" value="UniProtKB-KW"/>
</dbReference>
<comment type="similarity">
    <text evidence="2">Belongs to the eukaryotic ribosomal protein eL29 family.</text>
</comment>
<evidence type="ECO:0000256" key="3">
    <source>
        <dbReference type="ARBA" id="ARBA00022898"/>
    </source>
</evidence>
<dbReference type="SUPFAM" id="SSF53686">
    <property type="entry name" value="Tryptophan synthase beta subunit-like PLP-dependent enzymes"/>
    <property type="match status" value="1"/>
</dbReference>
<evidence type="ECO:0000313" key="8">
    <source>
        <dbReference type="Proteomes" id="UP000743370"/>
    </source>
</evidence>
<name>A0A8T0JQC0_PHAAN</name>
<dbReference type="GO" id="GO:0004834">
    <property type="term" value="F:tryptophan synthase activity"/>
    <property type="evidence" value="ECO:0007669"/>
    <property type="project" value="InterPro"/>
</dbReference>
<dbReference type="EMBL" id="JABFOF010000010">
    <property type="protein sequence ID" value="KAG2376805.1"/>
    <property type="molecule type" value="Genomic_DNA"/>
</dbReference>